<organism evidence="3">
    <name type="scientific">Podoviridae sp. ctHMt20</name>
    <dbReference type="NCBI Taxonomy" id="2827728"/>
    <lineage>
        <taxon>Viruses</taxon>
        <taxon>Duplodnaviria</taxon>
        <taxon>Heunggongvirae</taxon>
        <taxon>Uroviricota</taxon>
        <taxon>Caudoviricetes</taxon>
    </lineage>
</organism>
<sequence length="275" mass="31398">MARPLKQGLDYFPLDVGFLQDMKVRRIIKSCGASAISVLIWLLGSCYRDEGYYIWWTEDLPFIVADEIGVTEGCVQEVVKRALQVGFFDAGMKEKHGILTSAGIQKRFLEVTSRRKAAFLRGDFALISINVDNNSINVCNNSINVYSNEQSKVKKRKGKESKEKEEEKNVLSSQDEIIQSYFSSNPELEKSIKKWMDMRKQRKASVSPTALKKNLTQLKKLSNGNIEDAVLIVEQSIENQWLGFWPLKKHKRKKSEGSYGHIASPEEWKGIKDGW</sequence>
<dbReference type="EMBL" id="BK032622">
    <property type="protein sequence ID" value="DAF51807.1"/>
    <property type="molecule type" value="Genomic_DNA"/>
</dbReference>
<dbReference type="InterPro" id="IPR025400">
    <property type="entry name" value="Lin1244/Lin1753-like_N"/>
</dbReference>
<accession>A0A8S5SMB7</accession>
<feature type="region of interest" description="Disordered" evidence="1">
    <location>
        <begin position="150"/>
        <end position="169"/>
    </location>
</feature>
<protein>
    <recommendedName>
        <fullName evidence="2">Lin1244/Lin1753-like N-terminal domain-containing protein</fullName>
    </recommendedName>
</protein>
<proteinExistence type="predicted"/>
<evidence type="ECO:0000256" key="1">
    <source>
        <dbReference type="SAM" id="MobiDB-lite"/>
    </source>
</evidence>
<dbReference type="PANTHER" id="PTHR39196">
    <property type="entry name" value="PRIMOSOME, DNAD SUBUNIT"/>
    <property type="match status" value="1"/>
</dbReference>
<dbReference type="PANTHER" id="PTHR39196:SF1">
    <property type="entry name" value="PRIMOSOME, DNAD SUBUNIT"/>
    <property type="match status" value="1"/>
</dbReference>
<feature type="compositionally biased region" description="Basic and acidic residues" evidence="1">
    <location>
        <begin position="160"/>
        <end position="169"/>
    </location>
</feature>
<reference evidence="3" key="1">
    <citation type="journal article" date="2021" name="Proc. Natl. Acad. Sci. U.S.A.">
        <title>A Catalog of Tens of Thousands of Viruses from Human Metagenomes Reveals Hidden Associations with Chronic Diseases.</title>
        <authorList>
            <person name="Tisza M.J."/>
            <person name="Buck C.B."/>
        </authorList>
    </citation>
    <scope>NUCLEOTIDE SEQUENCE</scope>
    <source>
        <strain evidence="3">CtHMt20</strain>
    </source>
</reference>
<feature type="domain" description="Lin1244/Lin1753-like N-terminal" evidence="2">
    <location>
        <begin position="11"/>
        <end position="104"/>
    </location>
</feature>
<name>A0A8S5SMB7_9CAUD</name>
<evidence type="ECO:0000259" key="2">
    <source>
        <dbReference type="Pfam" id="PF14297"/>
    </source>
</evidence>
<dbReference type="Pfam" id="PF14297">
    <property type="entry name" value="Lin1244_N"/>
    <property type="match status" value="1"/>
</dbReference>
<evidence type="ECO:0000313" key="3">
    <source>
        <dbReference type="EMBL" id="DAF51807.1"/>
    </source>
</evidence>